<evidence type="ECO:0000256" key="1">
    <source>
        <dbReference type="SAM" id="SignalP"/>
    </source>
</evidence>
<name>A0A5S3WG02_9GAMM</name>
<organism evidence="2 3">
    <name type="scientific">Pseudoalteromonas rubra</name>
    <dbReference type="NCBI Taxonomy" id="43658"/>
    <lineage>
        <taxon>Bacteria</taxon>
        <taxon>Pseudomonadati</taxon>
        <taxon>Pseudomonadota</taxon>
        <taxon>Gammaproteobacteria</taxon>
        <taxon>Alteromonadales</taxon>
        <taxon>Pseudoalteromonadaceae</taxon>
        <taxon>Pseudoalteromonas</taxon>
    </lineage>
</organism>
<reference evidence="2 3" key="1">
    <citation type="submission" date="2018-01" db="EMBL/GenBank/DDBJ databases">
        <authorList>
            <person name="Paulsen S."/>
            <person name="Gram L.K."/>
        </authorList>
    </citation>
    <scope>NUCLEOTIDE SEQUENCE [LARGE SCALE GENOMIC DNA]</scope>
    <source>
        <strain evidence="2 3">S2676</strain>
    </source>
</reference>
<dbReference type="AlphaFoldDB" id="A0A5S3WG02"/>
<feature type="signal peptide" evidence="1">
    <location>
        <begin position="1"/>
        <end position="17"/>
    </location>
</feature>
<proteinExistence type="predicted"/>
<protein>
    <recommendedName>
        <fullName evidence="4">PsbP C-terminal domain-containing protein</fullName>
    </recommendedName>
</protein>
<comment type="caution">
    <text evidence="2">The sequence shown here is derived from an EMBL/GenBank/DDBJ whole genome shotgun (WGS) entry which is preliminary data.</text>
</comment>
<evidence type="ECO:0000313" key="2">
    <source>
        <dbReference type="EMBL" id="TMP25128.1"/>
    </source>
</evidence>
<evidence type="ECO:0000313" key="3">
    <source>
        <dbReference type="Proteomes" id="UP000310249"/>
    </source>
</evidence>
<gene>
    <name evidence="2" type="ORF">CWB99_21415</name>
</gene>
<dbReference type="OrthoDB" id="6306524at2"/>
<reference evidence="3" key="2">
    <citation type="submission" date="2019-06" db="EMBL/GenBank/DDBJ databases">
        <title>Co-occurence of chitin degradation, pigmentation and bioactivity in marine Pseudoalteromonas.</title>
        <authorList>
            <person name="Sonnenschein E.C."/>
            <person name="Bech P.K."/>
        </authorList>
    </citation>
    <scope>NUCLEOTIDE SEQUENCE [LARGE SCALE GENOMIC DNA]</scope>
    <source>
        <strain evidence="3">S2676</strain>
    </source>
</reference>
<dbReference type="RefSeq" id="WP_138553211.1">
    <property type="nucleotide sequence ID" value="NZ_PNCH01000065.1"/>
</dbReference>
<accession>A0A5S3WG02</accession>
<evidence type="ECO:0008006" key="4">
    <source>
        <dbReference type="Google" id="ProtNLM"/>
    </source>
</evidence>
<keyword evidence="1" id="KW-0732">Signal</keyword>
<feature type="chain" id="PRO_5024396987" description="PsbP C-terminal domain-containing protein" evidence="1">
    <location>
        <begin position="18"/>
        <end position="188"/>
    </location>
</feature>
<dbReference type="EMBL" id="PNCI01000062">
    <property type="protein sequence ID" value="TMP25128.1"/>
    <property type="molecule type" value="Genomic_DNA"/>
</dbReference>
<dbReference type="Proteomes" id="UP000310249">
    <property type="component" value="Unassembled WGS sequence"/>
</dbReference>
<sequence length="188" mass="21117">MKKLLMISMLLMLNACAAFKLVKSQQTTVHGITLTPTSTWNKAGFNQHKKSELWTKDGLGLNELYIIGNINEGESIFKSHNKELPLPTFKKGMLPNELEEFIKTSLKNSHGGTISVTTDNMSPVELGDDIAFRLQLSYFLEHGLKKSVDALLTTKNDKLYVIMYVAPSMHYAQKHQAEINSIFESVVI</sequence>